<feature type="domain" description="Protein kinase" evidence="9">
    <location>
        <begin position="20"/>
        <end position="279"/>
    </location>
</feature>
<dbReference type="EC" id="2.7.11.1" evidence="1"/>
<dbReference type="CDD" id="cd14014">
    <property type="entry name" value="STKc_PknB_like"/>
    <property type="match status" value="1"/>
</dbReference>
<dbReference type="PROSITE" id="PS00108">
    <property type="entry name" value="PROTEIN_KINASE_ST"/>
    <property type="match status" value="1"/>
</dbReference>
<dbReference type="PANTHER" id="PTHR43289:SF6">
    <property type="entry name" value="SERINE_THREONINE-PROTEIN KINASE NEKL-3"/>
    <property type="match status" value="1"/>
</dbReference>
<keyword evidence="5 10" id="KW-0418">Kinase</keyword>
<evidence type="ECO:0000256" key="2">
    <source>
        <dbReference type="ARBA" id="ARBA00022527"/>
    </source>
</evidence>
<dbReference type="OrthoDB" id="9801841at2"/>
<organism evidence="10 11">
    <name type="scientific">Hahella chejuensis (strain KCTC 2396)</name>
    <dbReference type="NCBI Taxonomy" id="349521"/>
    <lineage>
        <taxon>Bacteria</taxon>
        <taxon>Pseudomonadati</taxon>
        <taxon>Pseudomonadota</taxon>
        <taxon>Gammaproteobacteria</taxon>
        <taxon>Oceanospirillales</taxon>
        <taxon>Hahellaceae</taxon>
        <taxon>Hahella</taxon>
    </lineage>
</organism>
<keyword evidence="2 10" id="KW-0723">Serine/threonine-protein kinase</keyword>
<keyword evidence="3" id="KW-0808">Transferase</keyword>
<evidence type="ECO:0000313" key="11">
    <source>
        <dbReference type="Proteomes" id="UP000000238"/>
    </source>
</evidence>
<dbReference type="RefSeq" id="WP_011398016.1">
    <property type="nucleotide sequence ID" value="NC_007645.1"/>
</dbReference>
<evidence type="ECO:0000256" key="6">
    <source>
        <dbReference type="ARBA" id="ARBA00022840"/>
    </source>
</evidence>
<feature type="binding site" evidence="7">
    <location>
        <position position="49"/>
    </location>
    <ligand>
        <name>ATP</name>
        <dbReference type="ChEBI" id="CHEBI:30616"/>
    </ligand>
</feature>
<dbReference type="SMART" id="SM00220">
    <property type="entry name" value="S_TKc"/>
    <property type="match status" value="1"/>
</dbReference>
<dbReference type="HOGENOM" id="CLU_549533_0_0_6"/>
<gene>
    <name evidence="10" type="ordered locus">HCH_04242</name>
</gene>
<dbReference type="GO" id="GO:0005524">
    <property type="term" value="F:ATP binding"/>
    <property type="evidence" value="ECO:0007669"/>
    <property type="project" value="UniProtKB-UniRule"/>
</dbReference>
<feature type="compositionally biased region" description="Polar residues" evidence="8">
    <location>
        <begin position="376"/>
        <end position="395"/>
    </location>
</feature>
<keyword evidence="6 7" id="KW-0067">ATP-binding</keyword>
<sequence length="496" mass="53584">MSDTQIFDPASMDSQYFGKYKAQRELGRGAMGVVYQCFDPDFERIVAVKVLLPELLGADVTGEFRERFRNEMRAAGKISHPNVINVFDAGDQDGAPYFVMEYVEGYELKSALDDGQRFPIDKTLKIMTDVLSGLGHIHEHGIIHRDLKPANIFITKNGVAKIADFGVAKLESSELTRVGTIIGSPRYMSPEQCQGLPVDARSDLFAAGIIFYQLLTNEHCFNANSPTAIMQKILHAKPELPSMLIPTLSKYYDAVVVKALEKSPEKRYQSAEEFIQALMQAADGKKGGGVKGPMFAGVGGLLAVAAAGLLYVLMPPVEQNGVSHPVEPVKLTPRTVNGTEAAVSQANTDNADNHNVNGGNTSSSDNSQNGSISSNAATGTTNPVRPASNEVQSLNPEVSAKIDRLLKVAKVHRLQGRLVTPSGSSAYDAYKIVLEIDPANQVAQEGLKTLEHDLVVRVGELRDQGESQMALAEATTGSQLFPTSEQLSKLAAQLKK</sequence>
<dbReference type="InterPro" id="IPR011009">
    <property type="entry name" value="Kinase-like_dom_sf"/>
</dbReference>
<dbReference type="STRING" id="349521.HCH_04242"/>
<accession>Q2SEH5</accession>
<keyword evidence="11" id="KW-1185">Reference proteome</keyword>
<feature type="compositionally biased region" description="Polar residues" evidence="8">
    <location>
        <begin position="345"/>
        <end position="354"/>
    </location>
</feature>
<dbReference type="InterPro" id="IPR017441">
    <property type="entry name" value="Protein_kinase_ATP_BS"/>
</dbReference>
<dbReference type="Pfam" id="PF00069">
    <property type="entry name" value="Pkinase"/>
    <property type="match status" value="1"/>
</dbReference>
<dbReference type="InterPro" id="IPR008271">
    <property type="entry name" value="Ser/Thr_kinase_AS"/>
</dbReference>
<dbReference type="InterPro" id="IPR000719">
    <property type="entry name" value="Prot_kinase_dom"/>
</dbReference>
<dbReference type="PROSITE" id="PS50011">
    <property type="entry name" value="PROTEIN_KINASE_DOM"/>
    <property type="match status" value="1"/>
</dbReference>
<dbReference type="eggNOG" id="COG0515">
    <property type="taxonomic scope" value="Bacteria"/>
</dbReference>
<dbReference type="Gene3D" id="3.30.200.20">
    <property type="entry name" value="Phosphorylase Kinase, domain 1"/>
    <property type="match status" value="1"/>
</dbReference>
<dbReference type="EMBL" id="CP000155">
    <property type="protein sequence ID" value="ABC30949.1"/>
    <property type="molecule type" value="Genomic_DNA"/>
</dbReference>
<dbReference type="PROSITE" id="PS00107">
    <property type="entry name" value="PROTEIN_KINASE_ATP"/>
    <property type="match status" value="1"/>
</dbReference>
<dbReference type="KEGG" id="hch:HCH_04242"/>
<evidence type="ECO:0000259" key="9">
    <source>
        <dbReference type="PROSITE" id="PS50011"/>
    </source>
</evidence>
<dbReference type="Gene3D" id="1.10.510.10">
    <property type="entry name" value="Transferase(Phosphotransferase) domain 1"/>
    <property type="match status" value="1"/>
</dbReference>
<dbReference type="Proteomes" id="UP000000238">
    <property type="component" value="Chromosome"/>
</dbReference>
<dbReference type="GO" id="GO:0004674">
    <property type="term" value="F:protein serine/threonine kinase activity"/>
    <property type="evidence" value="ECO:0007669"/>
    <property type="project" value="UniProtKB-KW"/>
</dbReference>
<dbReference type="PANTHER" id="PTHR43289">
    <property type="entry name" value="MITOGEN-ACTIVATED PROTEIN KINASE KINASE KINASE 20-RELATED"/>
    <property type="match status" value="1"/>
</dbReference>
<keyword evidence="4 7" id="KW-0547">Nucleotide-binding</keyword>
<name>Q2SEH5_HAHCH</name>
<evidence type="ECO:0000256" key="3">
    <source>
        <dbReference type="ARBA" id="ARBA00022679"/>
    </source>
</evidence>
<evidence type="ECO:0000256" key="5">
    <source>
        <dbReference type="ARBA" id="ARBA00022777"/>
    </source>
</evidence>
<reference evidence="10 11" key="1">
    <citation type="journal article" date="2005" name="Nucleic Acids Res.">
        <title>Genomic blueprint of Hahella chejuensis, a marine microbe producing an algicidal agent.</title>
        <authorList>
            <person name="Jeong H."/>
            <person name="Yim J.H."/>
            <person name="Lee C."/>
            <person name="Choi S.-H."/>
            <person name="Park Y.K."/>
            <person name="Yoon S.H."/>
            <person name="Hur C.-G."/>
            <person name="Kang H.-Y."/>
            <person name="Kim D."/>
            <person name="Lee H.H."/>
            <person name="Park K.H."/>
            <person name="Park S.-H."/>
            <person name="Park H.-S."/>
            <person name="Lee H.K."/>
            <person name="Oh T.K."/>
            <person name="Kim J.F."/>
        </authorList>
    </citation>
    <scope>NUCLEOTIDE SEQUENCE [LARGE SCALE GENOMIC DNA]</scope>
    <source>
        <strain evidence="10 11">KCTC 2396</strain>
    </source>
</reference>
<proteinExistence type="predicted"/>
<dbReference type="SUPFAM" id="SSF56112">
    <property type="entry name" value="Protein kinase-like (PK-like)"/>
    <property type="match status" value="1"/>
</dbReference>
<evidence type="ECO:0000256" key="8">
    <source>
        <dbReference type="SAM" id="MobiDB-lite"/>
    </source>
</evidence>
<evidence type="ECO:0000313" key="10">
    <source>
        <dbReference type="EMBL" id="ABC30949.1"/>
    </source>
</evidence>
<dbReference type="AlphaFoldDB" id="Q2SEH5"/>
<evidence type="ECO:0000256" key="7">
    <source>
        <dbReference type="PROSITE-ProRule" id="PRU10141"/>
    </source>
</evidence>
<evidence type="ECO:0000256" key="4">
    <source>
        <dbReference type="ARBA" id="ARBA00022741"/>
    </source>
</evidence>
<feature type="region of interest" description="Disordered" evidence="8">
    <location>
        <begin position="345"/>
        <end position="395"/>
    </location>
</feature>
<feature type="compositionally biased region" description="Low complexity" evidence="8">
    <location>
        <begin position="355"/>
        <end position="375"/>
    </location>
</feature>
<protein>
    <recommendedName>
        <fullName evidence="1">non-specific serine/threonine protein kinase</fullName>
        <ecNumber evidence="1">2.7.11.1</ecNumber>
    </recommendedName>
</protein>
<evidence type="ECO:0000256" key="1">
    <source>
        <dbReference type="ARBA" id="ARBA00012513"/>
    </source>
</evidence>
<dbReference type="FunFam" id="1.10.510.10:FF:000021">
    <property type="entry name" value="Serine/threonine protein kinase"/>
    <property type="match status" value="1"/>
</dbReference>